<protein>
    <submittedName>
        <fullName evidence="2">Reverse transcriptase (Rna-dependent dna polymerase) protein</fullName>
    </submittedName>
</protein>
<dbReference type="GO" id="GO:0003964">
    <property type="term" value="F:RNA-directed DNA polymerase activity"/>
    <property type="evidence" value="ECO:0007669"/>
    <property type="project" value="UniProtKB-KW"/>
</dbReference>
<organism evidence="2 3">
    <name type="scientific">Acanthamoeba castellanii (strain ATCC 30010 / Neff)</name>
    <dbReference type="NCBI Taxonomy" id="1257118"/>
    <lineage>
        <taxon>Eukaryota</taxon>
        <taxon>Amoebozoa</taxon>
        <taxon>Discosea</taxon>
        <taxon>Longamoebia</taxon>
        <taxon>Centramoebida</taxon>
        <taxon>Acanthamoebidae</taxon>
        <taxon>Acanthamoeba</taxon>
    </lineage>
</organism>
<accession>L8H1W2</accession>
<evidence type="ECO:0000313" key="2">
    <source>
        <dbReference type="EMBL" id="ELR18371.1"/>
    </source>
</evidence>
<evidence type="ECO:0000259" key="1">
    <source>
        <dbReference type="Pfam" id="PF07727"/>
    </source>
</evidence>
<dbReference type="Pfam" id="PF07727">
    <property type="entry name" value="RVT_2"/>
    <property type="match status" value="1"/>
</dbReference>
<dbReference type="AlphaFoldDB" id="L8H1W2"/>
<name>L8H1W2_ACACF</name>
<keyword evidence="3" id="KW-1185">Reference proteome</keyword>
<reference evidence="2 3" key="1">
    <citation type="journal article" date="2013" name="Genome Biol.">
        <title>Genome of Acanthamoeba castellanii highlights extensive lateral gene transfer and early evolution of tyrosine kinase signaling.</title>
        <authorList>
            <person name="Clarke M."/>
            <person name="Lohan A.J."/>
            <person name="Liu B."/>
            <person name="Lagkouvardos I."/>
            <person name="Roy S."/>
            <person name="Zafar N."/>
            <person name="Bertelli C."/>
            <person name="Schilde C."/>
            <person name="Kianianmomeni A."/>
            <person name="Burglin T.R."/>
            <person name="Frech C."/>
            <person name="Turcotte B."/>
            <person name="Kopec K.O."/>
            <person name="Synnott J.M."/>
            <person name="Choo C."/>
            <person name="Paponov I."/>
            <person name="Finkler A."/>
            <person name="Soon Heng Tan C."/>
            <person name="Hutchins A.P."/>
            <person name="Weinmeier T."/>
            <person name="Rattei T."/>
            <person name="Chu J.S."/>
            <person name="Gimenez G."/>
            <person name="Irimia M."/>
            <person name="Rigden D.J."/>
            <person name="Fitzpatrick D.A."/>
            <person name="Lorenzo-Morales J."/>
            <person name="Bateman A."/>
            <person name="Chiu C.H."/>
            <person name="Tang P."/>
            <person name="Hegemann P."/>
            <person name="Fromm H."/>
            <person name="Raoult D."/>
            <person name="Greub G."/>
            <person name="Miranda-Saavedra D."/>
            <person name="Chen N."/>
            <person name="Nash P."/>
            <person name="Ginger M.L."/>
            <person name="Horn M."/>
            <person name="Schaap P."/>
            <person name="Caler L."/>
            <person name="Loftus B."/>
        </authorList>
    </citation>
    <scope>NUCLEOTIDE SEQUENCE [LARGE SCALE GENOMIC DNA]</scope>
    <source>
        <strain evidence="2 3">Neff</strain>
    </source>
</reference>
<dbReference type="GeneID" id="14919155"/>
<dbReference type="OrthoDB" id="413760at2759"/>
<dbReference type="Proteomes" id="UP000011083">
    <property type="component" value="Unassembled WGS sequence"/>
</dbReference>
<keyword evidence="2" id="KW-0808">Transferase</keyword>
<feature type="domain" description="Reverse transcriptase Ty1/copia-type" evidence="1">
    <location>
        <begin position="123"/>
        <end position="179"/>
    </location>
</feature>
<dbReference type="EMBL" id="KB007956">
    <property type="protein sequence ID" value="ELR18371.1"/>
    <property type="molecule type" value="Genomic_DNA"/>
</dbReference>
<dbReference type="VEuPathDB" id="AmoebaDB:ACA1_136820"/>
<dbReference type="PANTHER" id="PTHR11439:SF483">
    <property type="entry name" value="PEPTIDE SYNTHASE GLIP-LIKE, PUTATIVE (AFU_ORTHOLOGUE AFUA_3G12920)-RELATED"/>
    <property type="match status" value="1"/>
</dbReference>
<dbReference type="STRING" id="1257118.L8H1W2"/>
<proteinExistence type="predicted"/>
<dbReference type="PANTHER" id="PTHR11439">
    <property type="entry name" value="GAG-POL-RELATED RETROTRANSPOSON"/>
    <property type="match status" value="1"/>
</dbReference>
<evidence type="ECO:0000313" key="3">
    <source>
        <dbReference type="Proteomes" id="UP000011083"/>
    </source>
</evidence>
<sequence length="204" mass="23025">MLLSLTHSSQPNILYTTTYLSHFINMFNDSHAMAIKCVMRYLVITHNQVICYNKSLINQHDSATLIPVGYTNTDWGNTNTDNTPSQASFFLLTGGPISWTSKTQQFVALSSTKANIKALLWEGFIDEEHPEYVCWLNKSLYGLKQAPLLWNKTIDLHLRSSGFNPTNGNPCVYIQQMGGGDWQSSPSISTTRSFLLFHLAVYYS</sequence>
<dbReference type="KEGG" id="acan:ACA1_136820"/>
<dbReference type="InterPro" id="IPR013103">
    <property type="entry name" value="RVT_2"/>
</dbReference>
<keyword evidence="2" id="KW-0695">RNA-directed DNA polymerase</keyword>
<keyword evidence="2" id="KW-0548">Nucleotidyltransferase</keyword>
<dbReference type="RefSeq" id="XP_004340399.1">
    <property type="nucleotide sequence ID" value="XM_004340351.1"/>
</dbReference>
<gene>
    <name evidence="2" type="ORF">ACA1_136820</name>
</gene>